<evidence type="ECO:0000313" key="17">
    <source>
        <dbReference type="Proteomes" id="UP001292094"/>
    </source>
</evidence>
<dbReference type="Pfam" id="PF00060">
    <property type="entry name" value="Lig_chan"/>
    <property type="match status" value="1"/>
</dbReference>
<evidence type="ECO:0000256" key="8">
    <source>
        <dbReference type="ARBA" id="ARBA00023136"/>
    </source>
</evidence>
<keyword evidence="5 13" id="KW-0812">Transmembrane</keyword>
<feature type="transmembrane region" description="Helical" evidence="13">
    <location>
        <begin position="382"/>
        <end position="405"/>
    </location>
</feature>
<dbReference type="Gene3D" id="3.40.190.10">
    <property type="entry name" value="Periplasmic binding protein-like II"/>
    <property type="match status" value="1"/>
</dbReference>
<keyword evidence="9" id="KW-0675">Receptor</keyword>
<dbReference type="Proteomes" id="UP001292094">
    <property type="component" value="Unassembled WGS sequence"/>
</dbReference>
<evidence type="ECO:0000259" key="14">
    <source>
        <dbReference type="Pfam" id="PF00060"/>
    </source>
</evidence>
<evidence type="ECO:0000256" key="7">
    <source>
        <dbReference type="ARBA" id="ARBA00023065"/>
    </source>
</evidence>
<dbReference type="Pfam" id="PF10613">
    <property type="entry name" value="Lig_chan-Glu_bd"/>
    <property type="match status" value="1"/>
</dbReference>
<organism evidence="16 17">
    <name type="scientific">Petrolisthes manimaculis</name>
    <dbReference type="NCBI Taxonomy" id="1843537"/>
    <lineage>
        <taxon>Eukaryota</taxon>
        <taxon>Metazoa</taxon>
        <taxon>Ecdysozoa</taxon>
        <taxon>Arthropoda</taxon>
        <taxon>Crustacea</taxon>
        <taxon>Multicrustacea</taxon>
        <taxon>Malacostraca</taxon>
        <taxon>Eumalacostraca</taxon>
        <taxon>Eucarida</taxon>
        <taxon>Decapoda</taxon>
        <taxon>Pleocyemata</taxon>
        <taxon>Anomura</taxon>
        <taxon>Galatheoidea</taxon>
        <taxon>Porcellanidae</taxon>
        <taxon>Petrolisthes</taxon>
    </lineage>
</organism>
<dbReference type="GO" id="GO:0015276">
    <property type="term" value="F:ligand-gated monoatomic ion channel activity"/>
    <property type="evidence" value="ECO:0007669"/>
    <property type="project" value="InterPro"/>
</dbReference>
<dbReference type="Gene3D" id="1.10.287.70">
    <property type="match status" value="1"/>
</dbReference>
<gene>
    <name evidence="16" type="ORF">Pmani_023543</name>
</gene>
<evidence type="ECO:0000256" key="13">
    <source>
        <dbReference type="SAM" id="Phobius"/>
    </source>
</evidence>
<comment type="caution">
    <text evidence="16">The sequence shown here is derived from an EMBL/GenBank/DDBJ whole genome shotgun (WGS) entry which is preliminary data.</text>
</comment>
<dbReference type="InterPro" id="IPR019594">
    <property type="entry name" value="Glu/Gly-bd"/>
</dbReference>
<dbReference type="EMBL" id="JAWZYT010002415">
    <property type="protein sequence ID" value="KAK4304504.1"/>
    <property type="molecule type" value="Genomic_DNA"/>
</dbReference>
<dbReference type="InterPro" id="IPR052192">
    <property type="entry name" value="Insect_Ionotropic_Sensory_Rcpt"/>
</dbReference>
<evidence type="ECO:0000256" key="5">
    <source>
        <dbReference type="ARBA" id="ARBA00022692"/>
    </source>
</evidence>
<proteinExistence type="inferred from homology"/>
<keyword evidence="10" id="KW-0325">Glycoprotein</keyword>
<feature type="transmembrane region" description="Helical" evidence="13">
    <location>
        <begin position="321"/>
        <end position="344"/>
    </location>
</feature>
<keyword evidence="8 13" id="KW-0472">Membrane</keyword>
<dbReference type="InterPro" id="IPR001320">
    <property type="entry name" value="Iontro_rcpt_C"/>
</dbReference>
<keyword evidence="12" id="KW-0407">Ion channel</keyword>
<dbReference type="SUPFAM" id="SSF53850">
    <property type="entry name" value="Periplasmic binding protein-like II"/>
    <property type="match status" value="1"/>
</dbReference>
<sequence length="547" mass="62391">MLGPYALAQDALTTIISEPLRGQHLLLVIEDQRDEEHELEVGRVVKAAGASSTPILVTNQSGLLLLQHTNQPSHHTQGTLLTTILLLHRDPTEFLSLLADNFYWNPSYLVLLCLTSHLNTTSVLNHPVVQRSQYILLLHSVVQFGRSRLYVYGSSFSDSDSDYEGHLLKKTPLGTWNPDKFHTRQTLFPSRFRDFRGHEIHLAAWCIDEPLMYTLSDGSCTGQNMDALNIIAHKFNFKVKLIHGTDDGKWGSLENGSWVGLLRELQHFDKHLVINSMILNLDTLHSFDYTYPYTISSYGFMIRVPPPVPQWRNILYPFSTLIWSLLLATTLTVAAIFTFLIRFLNGVSDPYGFALKVLGGLVAQSMNTREVKTWWWAKSGLVVWWLSVVIIAAAYTGNLVAVLTIPTFPKVFQTVQELATDDGIKTSQNPTMAALGDKLNLIPITNLFHLYEDIMDNEMKKGGYALIVFGDYIDFLRQKYNNMKVTYVMKERIYWSSLSWFLRRHTAYTSTLSNALMHLQETGVLNNLYRIHMGRIFNPNIQVRVYE</sequence>
<evidence type="ECO:0000256" key="12">
    <source>
        <dbReference type="ARBA" id="ARBA00023303"/>
    </source>
</evidence>
<evidence type="ECO:0000259" key="15">
    <source>
        <dbReference type="Pfam" id="PF10613"/>
    </source>
</evidence>
<comment type="similarity">
    <text evidence="2">Belongs to the glutamate-gated ion channel (TC 1.A.10.1) family.</text>
</comment>
<keyword evidence="4" id="KW-1003">Cell membrane</keyword>
<dbReference type="GO" id="GO:0005886">
    <property type="term" value="C:plasma membrane"/>
    <property type="evidence" value="ECO:0007669"/>
    <property type="project" value="UniProtKB-SubCell"/>
</dbReference>
<keyword evidence="11" id="KW-1071">Ligand-gated ion channel</keyword>
<evidence type="ECO:0000256" key="10">
    <source>
        <dbReference type="ARBA" id="ARBA00023180"/>
    </source>
</evidence>
<evidence type="ECO:0000256" key="3">
    <source>
        <dbReference type="ARBA" id="ARBA00022448"/>
    </source>
</evidence>
<name>A0AAE1U390_9EUCA</name>
<accession>A0AAE1U390</accession>
<evidence type="ECO:0000256" key="9">
    <source>
        <dbReference type="ARBA" id="ARBA00023170"/>
    </source>
</evidence>
<evidence type="ECO:0000256" key="6">
    <source>
        <dbReference type="ARBA" id="ARBA00022989"/>
    </source>
</evidence>
<evidence type="ECO:0000256" key="11">
    <source>
        <dbReference type="ARBA" id="ARBA00023286"/>
    </source>
</evidence>
<reference evidence="16" key="1">
    <citation type="submission" date="2023-11" db="EMBL/GenBank/DDBJ databases">
        <title>Genome assemblies of two species of porcelain crab, Petrolisthes cinctipes and Petrolisthes manimaculis (Anomura: Porcellanidae).</title>
        <authorList>
            <person name="Angst P."/>
        </authorList>
    </citation>
    <scope>NUCLEOTIDE SEQUENCE</scope>
    <source>
        <strain evidence="16">PB745_02</strain>
        <tissue evidence="16">Gill</tissue>
    </source>
</reference>
<keyword evidence="6 13" id="KW-1133">Transmembrane helix</keyword>
<comment type="subcellular location">
    <subcellularLocation>
        <location evidence="1">Cell membrane</location>
        <topology evidence="1">Multi-pass membrane protein</topology>
    </subcellularLocation>
</comment>
<dbReference type="AlphaFoldDB" id="A0AAE1U390"/>
<dbReference type="PANTHER" id="PTHR42643:SF24">
    <property type="entry name" value="IONOTROPIC RECEPTOR 60A"/>
    <property type="match status" value="1"/>
</dbReference>
<feature type="domain" description="Ionotropic glutamate receptor L-glutamate and glycine-binding" evidence="15">
    <location>
        <begin position="219"/>
        <end position="305"/>
    </location>
</feature>
<protein>
    <submittedName>
        <fullName evidence="16">Uncharacterized protein</fullName>
    </submittedName>
</protein>
<evidence type="ECO:0000256" key="4">
    <source>
        <dbReference type="ARBA" id="ARBA00022475"/>
    </source>
</evidence>
<keyword evidence="17" id="KW-1185">Reference proteome</keyword>
<evidence type="ECO:0000313" key="16">
    <source>
        <dbReference type="EMBL" id="KAK4304504.1"/>
    </source>
</evidence>
<dbReference type="GO" id="GO:0050906">
    <property type="term" value="P:detection of stimulus involved in sensory perception"/>
    <property type="evidence" value="ECO:0007669"/>
    <property type="project" value="UniProtKB-ARBA"/>
</dbReference>
<keyword evidence="3" id="KW-0813">Transport</keyword>
<feature type="domain" description="Ionotropic glutamate receptor C-terminal" evidence="14">
    <location>
        <begin position="357"/>
        <end position="430"/>
    </location>
</feature>
<keyword evidence="7" id="KW-0406">Ion transport</keyword>
<evidence type="ECO:0000256" key="2">
    <source>
        <dbReference type="ARBA" id="ARBA00008685"/>
    </source>
</evidence>
<evidence type="ECO:0000256" key="1">
    <source>
        <dbReference type="ARBA" id="ARBA00004651"/>
    </source>
</evidence>
<dbReference type="PANTHER" id="PTHR42643">
    <property type="entry name" value="IONOTROPIC RECEPTOR 20A-RELATED"/>
    <property type="match status" value="1"/>
</dbReference>